<reference evidence="1" key="2">
    <citation type="submission" date="2016-07" db="EMBL/GenBank/DDBJ databases">
        <authorList>
            <person name="Kauffman K."/>
            <person name="Arevalo P."/>
            <person name="Polz M.F."/>
        </authorList>
    </citation>
    <scope>NUCLEOTIDE SEQUENCE</scope>
    <source>
        <strain evidence="1">10N.261.52.F7</strain>
    </source>
</reference>
<protein>
    <submittedName>
        <fullName evidence="1">Uncharacterized protein</fullName>
    </submittedName>
</protein>
<comment type="caution">
    <text evidence="1">The sequence shown here is derived from an EMBL/GenBank/DDBJ whole genome shotgun (WGS) entry which is preliminary data.</text>
</comment>
<accession>A0AB36XP72</accession>
<gene>
    <name evidence="1" type="ORF">BCT99_14675</name>
</gene>
<name>A0AB36XP72_9VIBR</name>
<reference evidence="1" key="3">
    <citation type="journal article" date="2018" name="Nature">
        <title>A major lineage of non-tailed dsDNA viruses as unrecognized killers of marine bacteria.</title>
        <authorList>
            <person name="Kauffman K.M."/>
            <person name="Hussain F.A."/>
            <person name="Yang J."/>
            <person name="Arevalo P."/>
            <person name="Brown J.M."/>
            <person name="Chang W.K."/>
            <person name="VanInsberghe D."/>
            <person name="Elsherbini J."/>
            <person name="Sharma R.S."/>
            <person name="Cutler M.B."/>
            <person name="Kelly L."/>
            <person name="Polz M.F."/>
        </authorList>
    </citation>
    <scope>NUCLEOTIDE SEQUENCE</scope>
    <source>
        <strain evidence="1">10N.261.52.F7</strain>
    </source>
</reference>
<proteinExistence type="predicted"/>
<evidence type="ECO:0000313" key="1">
    <source>
        <dbReference type="EMBL" id="PMK48111.1"/>
    </source>
</evidence>
<dbReference type="RefSeq" id="WP_102278089.1">
    <property type="nucleotide sequence ID" value="NZ_JAJGZN020000002.1"/>
</dbReference>
<dbReference type="EMBL" id="MCXM01000011">
    <property type="protein sequence ID" value="PMK48111.1"/>
    <property type="molecule type" value="Genomic_DNA"/>
</dbReference>
<reference key="1">
    <citation type="submission" date="2016-07" db="EMBL/GenBank/DDBJ databases">
        <title>Nontailed viruses are major unrecognized killers of bacteria in the ocean.</title>
        <authorList>
            <person name="Kauffman K."/>
            <person name="Hussain F."/>
            <person name="Yang J."/>
            <person name="Arevalo P."/>
            <person name="Brown J."/>
            <person name="Cutler M."/>
            <person name="Kelly L."/>
            <person name="Polz M.F."/>
        </authorList>
    </citation>
    <scope>NUCLEOTIDE SEQUENCE [LARGE SCALE GENOMIC DNA]</scope>
    <source>
        <strain>10N.261.52.F7</strain>
    </source>
</reference>
<dbReference type="AlphaFoldDB" id="A0AB36XP72"/>
<sequence>MRFFTKNRSSKKRIIEEWVYEQVADELGNGEIRKGLWTKARGLSEGDTNKCESIYIQLRAESIVDEAKVLNEACELVARNEAKRAAKSATEQQVQASKAEKEQVSDAWESQLLLSIHNEDYDKVHGVMRSGVTIPNEEFAEKCRFLLTKCKSQDLVNLVTFFLKQSNY</sequence>
<organism evidence="1">
    <name type="scientific">Vibrio lentus</name>
    <dbReference type="NCBI Taxonomy" id="136468"/>
    <lineage>
        <taxon>Bacteria</taxon>
        <taxon>Pseudomonadati</taxon>
        <taxon>Pseudomonadota</taxon>
        <taxon>Gammaproteobacteria</taxon>
        <taxon>Vibrionales</taxon>
        <taxon>Vibrionaceae</taxon>
        <taxon>Vibrio</taxon>
    </lineage>
</organism>